<dbReference type="PANTHER" id="PTHR12835:SF5">
    <property type="entry name" value="BIOTIN--PROTEIN LIGASE"/>
    <property type="match status" value="1"/>
</dbReference>
<organism evidence="5 6">
    <name type="scientific">Microbacterium sufflavum</name>
    <dbReference type="NCBI Taxonomy" id="2851649"/>
    <lineage>
        <taxon>Bacteria</taxon>
        <taxon>Bacillati</taxon>
        <taxon>Actinomycetota</taxon>
        <taxon>Actinomycetes</taxon>
        <taxon>Micrococcales</taxon>
        <taxon>Microbacteriaceae</taxon>
        <taxon>Microbacterium</taxon>
    </lineage>
</organism>
<evidence type="ECO:0000313" key="6">
    <source>
        <dbReference type="Proteomes" id="UP000831467"/>
    </source>
</evidence>
<dbReference type="SUPFAM" id="SSF55681">
    <property type="entry name" value="Class II aaRS and biotin synthetases"/>
    <property type="match status" value="1"/>
</dbReference>
<evidence type="ECO:0000256" key="1">
    <source>
        <dbReference type="ARBA" id="ARBA00022598"/>
    </source>
</evidence>
<keyword evidence="5" id="KW-0808">Transferase</keyword>
<protein>
    <recommendedName>
        <fullName evidence="3">biotin--[biotin carboxyl-carrier protein] ligase</fullName>
        <ecNumber evidence="3">6.3.4.15</ecNumber>
    </recommendedName>
</protein>
<dbReference type="Pfam" id="PF03099">
    <property type="entry name" value="BPL_LplA_LipB"/>
    <property type="match status" value="1"/>
</dbReference>
<feature type="domain" description="BPL/LPL catalytic" evidence="4">
    <location>
        <begin position="9"/>
        <end position="186"/>
    </location>
</feature>
<dbReference type="InterPro" id="IPR045864">
    <property type="entry name" value="aa-tRNA-synth_II/BPL/LPL"/>
</dbReference>
<keyword evidence="1 5" id="KW-0436">Ligase</keyword>
<dbReference type="GO" id="GO:0004077">
    <property type="term" value="F:biotin--[biotin carboxyl-carrier protein] ligase activity"/>
    <property type="evidence" value="ECO:0007669"/>
    <property type="project" value="UniProtKB-EC"/>
</dbReference>
<name>A0ABY4IGE7_9MICO</name>
<dbReference type="EMBL" id="CP078076">
    <property type="protein sequence ID" value="UPL11664.1"/>
    <property type="molecule type" value="Genomic_DNA"/>
</dbReference>
<proteinExistence type="predicted"/>
<reference evidence="5 6" key="1">
    <citation type="submission" date="2021-06" db="EMBL/GenBank/DDBJ databases">
        <title>Genome-based taxonomic framework of Microbacterium strains isolated from marine environment, the description of four new species and reclassification of four preexisting species.</title>
        <authorList>
            <person name="Lee S.D."/>
            <person name="Kim S.-M."/>
            <person name="Byeon Y.-S."/>
            <person name="Yang H.L."/>
            <person name="Kim I.S."/>
        </authorList>
    </citation>
    <scope>NUCLEOTIDE SEQUENCE [LARGE SCALE GENOMIC DNA]</scope>
    <source>
        <strain evidence="5 6">SSW1-51</strain>
    </source>
</reference>
<dbReference type="NCBIfam" id="TIGR00121">
    <property type="entry name" value="birA_ligase"/>
    <property type="match status" value="1"/>
</dbReference>
<evidence type="ECO:0000259" key="4">
    <source>
        <dbReference type="PROSITE" id="PS51733"/>
    </source>
</evidence>
<accession>A0ABY4IGE7</accession>
<keyword evidence="6" id="KW-1185">Reference proteome</keyword>
<evidence type="ECO:0000313" key="5">
    <source>
        <dbReference type="EMBL" id="UPL11664.1"/>
    </source>
</evidence>
<gene>
    <name evidence="5" type="ORF">KV394_11305</name>
</gene>
<dbReference type="PANTHER" id="PTHR12835">
    <property type="entry name" value="BIOTIN PROTEIN LIGASE"/>
    <property type="match status" value="1"/>
</dbReference>
<dbReference type="InterPro" id="IPR003142">
    <property type="entry name" value="BPL_C"/>
</dbReference>
<evidence type="ECO:0000256" key="3">
    <source>
        <dbReference type="ARBA" id="ARBA00024227"/>
    </source>
</evidence>
<dbReference type="Gene3D" id="2.30.30.100">
    <property type="match status" value="1"/>
</dbReference>
<dbReference type="Proteomes" id="UP000831467">
    <property type="component" value="Chromosome"/>
</dbReference>
<dbReference type="Gene3D" id="3.30.930.10">
    <property type="entry name" value="Bira Bifunctional Protein, Domain 2"/>
    <property type="match status" value="1"/>
</dbReference>
<dbReference type="Pfam" id="PF02237">
    <property type="entry name" value="BPL_C"/>
    <property type="match status" value="1"/>
</dbReference>
<dbReference type="PROSITE" id="PS51733">
    <property type="entry name" value="BPL_LPL_CATALYTIC"/>
    <property type="match status" value="1"/>
</dbReference>
<dbReference type="InterPro" id="IPR004408">
    <property type="entry name" value="Biotin_CoA_COase_ligase"/>
</dbReference>
<evidence type="ECO:0000256" key="2">
    <source>
        <dbReference type="ARBA" id="ARBA00023267"/>
    </source>
</evidence>
<dbReference type="CDD" id="cd16442">
    <property type="entry name" value="BPL"/>
    <property type="match status" value="1"/>
</dbReference>
<dbReference type="GO" id="GO:0016740">
    <property type="term" value="F:transferase activity"/>
    <property type="evidence" value="ECO:0007669"/>
    <property type="project" value="UniProtKB-KW"/>
</dbReference>
<dbReference type="EC" id="6.3.4.15" evidence="3"/>
<dbReference type="RefSeq" id="WP_241115289.1">
    <property type="nucleotide sequence ID" value="NZ_CP078076.1"/>
</dbReference>
<sequence>MSLDLPRTAAVASRLVVVEATGSTNADLRASAADQRAWPHLSVLVTEDQTAGRGRLDRTWVAPAGTALAVSVLLRDLPRDPAVRGWIPLAAGLALADAVAAQLPACEVAVKWPNDVLVDGAKISGILAEATADAVVVGAGVNTRMSREQLPVPTATSFAAQDAAVDEDLLLVTYLTGLDQWLTALAAGEDALTSGLHAAVTARCATVGQAVRVSLPDGSSLEGTAGALDPDGRLLVVADGATRAVSAGDVVHVRPA</sequence>
<dbReference type="InterPro" id="IPR004143">
    <property type="entry name" value="BPL_LPL_catalytic"/>
</dbReference>
<keyword evidence="2" id="KW-0092">Biotin</keyword>